<dbReference type="Pfam" id="PF00431">
    <property type="entry name" value="CUB"/>
    <property type="match status" value="14"/>
</dbReference>
<feature type="domain" description="CUB" evidence="9">
    <location>
        <begin position="759"/>
        <end position="872"/>
    </location>
</feature>
<organism evidence="11 12">
    <name type="scientific">Holothuria leucospilota</name>
    <name type="common">Black long sea cucumber</name>
    <name type="synonym">Mertensiothuria leucospilota</name>
    <dbReference type="NCBI Taxonomy" id="206669"/>
    <lineage>
        <taxon>Eukaryota</taxon>
        <taxon>Metazoa</taxon>
        <taxon>Echinodermata</taxon>
        <taxon>Eleutherozoa</taxon>
        <taxon>Echinozoa</taxon>
        <taxon>Holothuroidea</taxon>
        <taxon>Aspidochirotacea</taxon>
        <taxon>Aspidochirotida</taxon>
        <taxon>Holothuriidae</taxon>
        <taxon>Holothuria</taxon>
    </lineage>
</organism>
<dbReference type="Gene3D" id="2.60.120.290">
    <property type="entry name" value="Spermadhesin, CUB domain"/>
    <property type="match status" value="14"/>
</dbReference>
<dbReference type="FunFam" id="2.60.120.290:FF:000005">
    <property type="entry name" value="Procollagen C-endopeptidase enhancer 1"/>
    <property type="match status" value="1"/>
</dbReference>
<keyword evidence="2" id="KW-0964">Secreted</keyword>
<evidence type="ECO:0000256" key="5">
    <source>
        <dbReference type="ARBA" id="ARBA00023157"/>
    </source>
</evidence>
<dbReference type="Gene3D" id="3.40.390.10">
    <property type="entry name" value="Collagenase (Catalytic Domain)"/>
    <property type="match status" value="1"/>
</dbReference>
<dbReference type="EMBL" id="JAIZAY010000007">
    <property type="protein sequence ID" value="KAJ8038687.1"/>
    <property type="molecule type" value="Genomic_DNA"/>
</dbReference>
<dbReference type="OrthoDB" id="10035764at2759"/>
<feature type="domain" description="CUB" evidence="9">
    <location>
        <begin position="2294"/>
        <end position="2408"/>
    </location>
</feature>
<dbReference type="InterPro" id="IPR024079">
    <property type="entry name" value="MetalloPept_cat_dom_sf"/>
</dbReference>
<feature type="disulfide bond" evidence="7">
    <location>
        <begin position="3253"/>
        <end position="3280"/>
    </location>
</feature>
<dbReference type="Pfam" id="PF19030">
    <property type="entry name" value="TSP1_ADAMTS"/>
    <property type="match status" value="23"/>
</dbReference>
<evidence type="ECO:0000256" key="4">
    <source>
        <dbReference type="ARBA" id="ARBA00022737"/>
    </source>
</evidence>
<feature type="domain" description="CUB" evidence="9">
    <location>
        <begin position="2650"/>
        <end position="2761"/>
    </location>
</feature>
<accession>A0A9Q1C4V8</accession>
<feature type="domain" description="CUB" evidence="9">
    <location>
        <begin position="3253"/>
        <end position="3370"/>
    </location>
</feature>
<reference evidence="11" key="1">
    <citation type="submission" date="2021-10" db="EMBL/GenBank/DDBJ databases">
        <title>Tropical sea cucumber genome reveals ecological adaptation and Cuvierian tubules defense mechanism.</title>
        <authorList>
            <person name="Chen T."/>
        </authorList>
    </citation>
    <scope>NUCLEOTIDE SEQUENCE</scope>
    <source>
        <strain evidence="11">Nanhai2018</strain>
        <tissue evidence="11">Muscle</tissue>
    </source>
</reference>
<dbReference type="PROSITE" id="PS50092">
    <property type="entry name" value="TSP1"/>
    <property type="match status" value="23"/>
</dbReference>
<dbReference type="SUPFAM" id="SSF55486">
    <property type="entry name" value="Metalloproteases ('zincins'), catalytic domain"/>
    <property type="match status" value="1"/>
</dbReference>
<dbReference type="InterPro" id="IPR001590">
    <property type="entry name" value="Peptidase_M12B"/>
</dbReference>
<comment type="caution">
    <text evidence="8">Lacks conserved residue(s) required for the propagation of feature annotation.</text>
</comment>
<dbReference type="GO" id="GO:0005576">
    <property type="term" value="C:extracellular region"/>
    <property type="evidence" value="ECO:0007669"/>
    <property type="project" value="UniProtKB-SubCell"/>
</dbReference>
<dbReference type="PANTHER" id="PTHR24251">
    <property type="entry name" value="OVOCHYMASE-RELATED"/>
    <property type="match status" value="1"/>
</dbReference>
<dbReference type="GO" id="GO:0006508">
    <property type="term" value="P:proteolysis"/>
    <property type="evidence" value="ECO:0007669"/>
    <property type="project" value="InterPro"/>
</dbReference>
<feature type="disulfide bond" evidence="7">
    <location>
        <begin position="2116"/>
        <end position="2143"/>
    </location>
</feature>
<name>A0A9Q1C4V8_HOLLE</name>
<feature type="domain" description="CUB" evidence="9">
    <location>
        <begin position="937"/>
        <end position="1049"/>
    </location>
</feature>
<keyword evidence="12" id="KW-1185">Reference proteome</keyword>
<dbReference type="SMART" id="SM00042">
    <property type="entry name" value="CUB"/>
    <property type="match status" value="14"/>
</dbReference>
<evidence type="ECO:0000256" key="6">
    <source>
        <dbReference type="ARBA" id="ARBA00023180"/>
    </source>
</evidence>
<comment type="caution">
    <text evidence="11">The sequence shown here is derived from an EMBL/GenBank/DDBJ whole genome shotgun (WGS) entry which is preliminary data.</text>
</comment>
<evidence type="ECO:0000259" key="9">
    <source>
        <dbReference type="PROSITE" id="PS01180"/>
    </source>
</evidence>
<feature type="domain" description="CUB" evidence="9">
    <location>
        <begin position="2116"/>
        <end position="2231"/>
    </location>
</feature>
<proteinExistence type="predicted"/>
<comment type="subcellular location">
    <subcellularLocation>
        <location evidence="1">Secreted</location>
    </subcellularLocation>
</comment>
<dbReference type="PANTHER" id="PTHR24251:SF51">
    <property type="entry name" value="CUBILIN-LIKE"/>
    <property type="match status" value="1"/>
</dbReference>
<evidence type="ECO:0000256" key="8">
    <source>
        <dbReference type="PROSITE-ProRule" id="PRU00276"/>
    </source>
</evidence>
<dbReference type="InterPro" id="IPR035914">
    <property type="entry name" value="Sperma_CUB_dom_sf"/>
</dbReference>
<dbReference type="InterPro" id="IPR036383">
    <property type="entry name" value="TSP1_rpt_sf"/>
</dbReference>
<feature type="domain" description="CUB" evidence="9">
    <location>
        <begin position="1939"/>
        <end position="2051"/>
    </location>
</feature>
<keyword evidence="4" id="KW-0677">Repeat</keyword>
<keyword evidence="3" id="KW-0732">Signal</keyword>
<dbReference type="Proteomes" id="UP001152320">
    <property type="component" value="Chromosome 7"/>
</dbReference>
<keyword evidence="5 7" id="KW-1015">Disulfide bond</keyword>
<feature type="domain" description="CUB" evidence="9">
    <location>
        <begin position="2473"/>
        <end position="2587"/>
    </location>
</feature>
<sequence length="3375" mass="365477">MYHDDGFSDCNDQHYIMSPKESSGSFLSWSECSNKDLMDFLKSSGSHCLENKPETLPALDGLSVVLQGFYVNSTSQCQYLHGQNAKANPKLERTAEICSNLECIVNGKLHPSGSRALDGTQCGPHKRNMCLMGTCVEAYSTQVCADNPGGICEPEWIADDWGDCIDCVETRLIFCVEFHDDNTIRLVADLSRCPAVQPETTRDCCTSTFQYDVGEYGECSATCGTGTQTRTVECRNGNNVVVADELCPGVKPSTTRVCPNLPACEDTDTYTVFAGALSECSTTCGPGTRTRSVFCIRNGVQQVDISFCVAAGLEVLPTEVACNLVPCEEETFRFIEGTFSECSVTCGTGEQNRVVVCVDGSNSVVATESCVQAGLTEPPSTITCNLQSCPVEVMYDFVVGDFPPCPNTCGVETVTRSVVCESENGVVVPDIICTNMGLVKPATEFDCTLEPCPTFAFVTGEYGTCSTTCGTGVQERTVECQNTLTNDVVGDEFCTDAKPSEVQACVGDPCPSQFQYITGPFGDCSCEGEQTRLVICVEVSGVALSPVDESVCQGLNITLPPTSQACQIPDTCSGPVWTVGEWSECPVTCGAGLQTRLVYCIANPGSTDIVSDDECVPEDKPTTFQPCVTQEECPPEYLWLATEFGQCSVTCGQGIRSRSVLCYSIGINGFEFVDPANCVPADEPATVEACTEDPCSGVFVATPWSECSVTCGQGEETRVVTCSRTKDVLDPIPLTECDESVPSETRVCYQAPCPQDFGCDISYDASTAVSFTISSPNYPNDYPADLDCLRVIQAPEGNHIEITFTDFVMEPGCAYDTLSLTDVENNNTVTLFCDELPDLPFTYVSVGRVVDVLQLSDVSVSRRGFTGSFRAVTNDILRYVPGNWSECDVTCGEGIQVRTLTCFLNDVEVDLLDCSGLETPATARSCFREACPRPDVCDVDVLRTEAGSITSPGFPNPYPANTTCSNLIVAPEGQVVEVSIAFMSLEESRGCEKDALLVSDSEDTARPLAFCGEYEPQVIFTSLTNEVRVRFISDDSVESTGYTITFTFVDPSSTECGSVVTAPGQVIASPGYPDGYNNSEDCIIGVLNADGCIELVFTDLDIPSDRDCDEDYVLVEDLVNVQVVRKMCGSRIPPPFMSASGSIRVSFISDGNVTGRGYTAVPRFVECPAHVQVPREFGECSVSCGVGVEVREIVCIDALTGEEVDDDFCEDLPRLPSERPCDLGECPSCDLLINMAQSEVVPFPAENPTYSNNQDCRITITNPDGCVTIVFVSIDLQPGSLEGLCDTDFIELTDSSNPRVSLKLCGDPRPYPLFNSISSTVTIDFHSDDAVVAGGFSFYPNFNDCPAFAFIPEPYGGCSVSCGGGVRTRSVVCRNLVTNTRVTDVLCGTSVFPTEEPCGLEPCPTCNRNLTENGLIVSPNNELGFYPNNTYCEYYISNPDDEGCLSLSLLEFQLEEVDENGRCKDFITIVDLGFTEAEYTFCENLTNLIISRSSEVFLSFTSDESGVAPGYQIFVSLVECPAFAYDVGEFGECSVTCGNDGVRTRSVQCVNVETLSPVPDSVCPNIRPLDTAPCEPQEECIPCDLALTTSGQYIDSFNYPGNYDNNQQCTYTITNPDGCVRVSILIFSLDEGDSLEIIDDGYEFIGTTLTGERSITSWSSRTGSVTLNFRADDEDNNGNFKLYEQFVPCPVFGYVAGELSECSTTCGPGVRTRSVECVVLETLAPAEDRLCSDPRPETEVPCFEEECPTCDRYITDLDSDMTIQSPGFPMQYEANLNCVYVVNSTQGMCINVFIIAMDIEGPVPNTLSEDDACFGYDALVAIDNEFPYRVSAFCGQSGVFVEPIATYGSVGTIVFSSNNNSVVGFGFNGFVAFVPCTVEYAYSVGEFGECDATCGEAFRFRSVECIEIADGDVVSMELCEEEAPASVEACEDLPECPSCDASFNETVSDITSPDFPSDYPSRTSCVYTVSNPENTCVRIAFTTFDLSGSSDDCEDYIEISEPAYPFNDPVRFCPVEGGPVPEVFRSLSPLVEVLFVSSQESEGGTFRYFALENDCPTFGYVAGPFSECPITCGDVSQVRVVNCVNLETGEVVGDGSCEGEKPPTTRECDLPECPSCDGLIQTPNELIQSPGYEMDGYGPLTMCLKVILNSDGCVNLFFADIDLEPRNETTGECQDFIEVSDNGAPTLTQKFCGDELEGTEWLSRSGGISIRFSSDLNGVEGQGFSIFPTFVTCPVNGFEILSTGECSTTCGEGQRTRDVRCVELETTTPVADSLCSDPRPADFEPCDLEDCPVCDRLIEDTVTQLSSENYPMEYPLNQQCDFDFVSPDNQCWRLFFSVLDFPEPDALTGCDEDYLLLTEEGEYGRNIRYCGYRETFFINSRYPQMRLTLVTDGVSTGDTGFEIAAASLGTCPLVGYVAGEFGNCSKACGGGERSRTISCLNLRNGEVVSESMCSGEDRPAETEACNLEPCPSCDQYFNTSNSVIRSPNYPLMYEPNQVCSYQLVNPGGCLQIVFEDLELQDPNENDICDSDFLQISDDGPFSDHLTAVYCGDVDPVPWLSRTGDVTVVLSTDSSVEASGFSLRMFYNTCPTFGYVYTEWSGCSVTCGSGLEFRNISCQNLQLNSEVDEANCPEDPPATSRICTLGPCPSCDLSISSAPATISSPNYPMRYPNSANCEYKIFNPTGCVQAVFSSLDLQSDGESCVDSILFADDISPRINTEYCGSPMPLPPSWHSLTGNVTFTFSSDPIISGNGFSLSIAFVECATYGFVIEDIGMCSVTCGGGIQNRTVSCKRMDTMDVVDDDYCVDTKPATIVACNDLECPVECGNVIIEDTPEVDLIQSPGFGSVLYENNLNCLNTIINFNGCIRVALQMISIQSPLARNQPVYPFSPVQCDNDYVQFRDPSFTSITERYCGYNVPTFEWRSGSSVAQITLVTDGSVRDEGYSLTYDFIDRASCPQFEFVEAAFSECSTTCGTGVQTRESLCLNNLGQVVSSTQCRGARPELSRPCFPANDPCPSFQYEAGPWSMCSVTCGTGLEFRNVTCVDAGSTPVNETLCEDVRPETSRNCTLADCPPPVFMYITGNFSECQATCGDSVRTRNVTCVDEDDNPVSDMMCTDARPDEIMPCNEGPCYEYATGNYSDCSVTCGLGMETRLVTCRNVGTLLEVNETLCSDLMAPSDSRVCFPQACPVFNYMASEWSGCSVTCGNGTRTRNITCEDQFGNVGTLANCTPPAPPSEEECATGVVCVSQIATCGSTVSSVTGGNFSSPNYPSNYENDLSCVITFQVSDNSLLRLSFSALDLDFGGGLCERDFIRITSRDGGGTEMFVNICSALAIPFQWTSSPLDTTVIITFTTDSSVTATGFFGTYEEIFLGTG</sequence>
<feature type="domain" description="Peptidase M12B" evidence="10">
    <location>
        <begin position="1"/>
        <end position="53"/>
    </location>
</feature>
<feature type="disulfide bond" evidence="7">
    <location>
        <begin position="937"/>
        <end position="964"/>
    </location>
</feature>
<feature type="domain" description="CUB" evidence="9">
    <location>
        <begin position="1056"/>
        <end position="1165"/>
    </location>
</feature>
<dbReference type="SUPFAM" id="SSF49854">
    <property type="entry name" value="Spermadhesin, CUB domain"/>
    <property type="match status" value="14"/>
</dbReference>
<dbReference type="SMART" id="SM00209">
    <property type="entry name" value="TSP1"/>
    <property type="match status" value="23"/>
</dbReference>
<evidence type="ECO:0000256" key="1">
    <source>
        <dbReference type="ARBA" id="ARBA00004613"/>
    </source>
</evidence>
<keyword evidence="6" id="KW-0325">Glycoprotein</keyword>
<evidence type="ECO:0000256" key="7">
    <source>
        <dbReference type="PROSITE-ProRule" id="PRU00059"/>
    </source>
</evidence>
<evidence type="ECO:0000313" key="12">
    <source>
        <dbReference type="Proteomes" id="UP001152320"/>
    </source>
</evidence>
<dbReference type="InterPro" id="IPR000859">
    <property type="entry name" value="CUB_dom"/>
</dbReference>
<gene>
    <name evidence="11" type="ORF">HOLleu_16180</name>
</gene>
<evidence type="ECO:0000313" key="11">
    <source>
        <dbReference type="EMBL" id="KAJ8038687.1"/>
    </source>
</evidence>
<evidence type="ECO:0000259" key="10">
    <source>
        <dbReference type="PROSITE" id="PS50215"/>
    </source>
</evidence>
<feature type="domain" description="CUB" evidence="9">
    <location>
        <begin position="1583"/>
        <end position="1687"/>
    </location>
</feature>
<dbReference type="InterPro" id="IPR000884">
    <property type="entry name" value="TSP1_rpt"/>
</dbReference>
<dbReference type="Gene3D" id="2.20.100.10">
    <property type="entry name" value="Thrombospondin type-1 (TSP1) repeat"/>
    <property type="match status" value="22"/>
</dbReference>
<feature type="domain" description="CUB" evidence="9">
    <location>
        <begin position="1750"/>
        <end position="1877"/>
    </location>
</feature>
<dbReference type="GO" id="GO:0004222">
    <property type="term" value="F:metalloendopeptidase activity"/>
    <property type="evidence" value="ECO:0007669"/>
    <property type="project" value="InterPro"/>
</dbReference>
<dbReference type="CDD" id="cd00041">
    <property type="entry name" value="CUB"/>
    <property type="match status" value="13"/>
</dbReference>
<feature type="domain" description="CUB" evidence="9">
    <location>
        <begin position="1229"/>
        <end position="1343"/>
    </location>
</feature>
<feature type="disulfide bond" evidence="7">
    <location>
        <begin position="1229"/>
        <end position="1256"/>
    </location>
</feature>
<evidence type="ECO:0000256" key="2">
    <source>
        <dbReference type="ARBA" id="ARBA00022525"/>
    </source>
</evidence>
<dbReference type="PROSITE" id="PS50215">
    <property type="entry name" value="ADAM_MEPRO"/>
    <property type="match status" value="1"/>
</dbReference>
<protein>
    <submittedName>
        <fullName evidence="11">A disintegrin and metalloproteinase with thrombospondin motifs 9</fullName>
    </submittedName>
</protein>
<feature type="domain" description="CUB" evidence="9">
    <location>
        <begin position="1387"/>
        <end position="1518"/>
    </location>
</feature>
<dbReference type="PROSITE" id="PS01180">
    <property type="entry name" value="CUB"/>
    <property type="match status" value="14"/>
</dbReference>
<dbReference type="Gene3D" id="3.40.1620.60">
    <property type="match status" value="1"/>
</dbReference>
<evidence type="ECO:0000256" key="3">
    <source>
        <dbReference type="ARBA" id="ARBA00022729"/>
    </source>
</evidence>
<feature type="domain" description="CUB" evidence="9">
    <location>
        <begin position="2825"/>
        <end position="2951"/>
    </location>
</feature>
<dbReference type="SUPFAM" id="SSF82895">
    <property type="entry name" value="TSP-1 type 1 repeat"/>
    <property type="match status" value="24"/>
</dbReference>
<dbReference type="FunFam" id="2.20.100.10:FF:000005">
    <property type="entry name" value="ADAM metallopeptidase with thrombospondin type 1 motif 9"/>
    <property type="match status" value="5"/>
</dbReference>